<dbReference type="Pfam" id="PF00440">
    <property type="entry name" value="TetR_N"/>
    <property type="match status" value="1"/>
</dbReference>
<keyword evidence="3" id="KW-0804">Transcription</keyword>
<feature type="domain" description="HTH tetR-type" evidence="5">
    <location>
        <begin position="11"/>
        <end position="71"/>
    </location>
</feature>
<evidence type="ECO:0000313" key="6">
    <source>
        <dbReference type="EMBL" id="AZV76432.1"/>
    </source>
</evidence>
<dbReference type="GO" id="GO:0000976">
    <property type="term" value="F:transcription cis-regulatory region binding"/>
    <property type="evidence" value="ECO:0007669"/>
    <property type="project" value="TreeGrafter"/>
</dbReference>
<dbReference type="InterPro" id="IPR001647">
    <property type="entry name" value="HTH_TetR"/>
</dbReference>
<feature type="DNA-binding region" description="H-T-H motif" evidence="4">
    <location>
        <begin position="34"/>
        <end position="53"/>
    </location>
</feature>
<dbReference type="PANTHER" id="PTHR30055">
    <property type="entry name" value="HTH-TYPE TRANSCRIPTIONAL REGULATOR RUTR"/>
    <property type="match status" value="1"/>
</dbReference>
<keyword evidence="1" id="KW-0805">Transcription regulation</keyword>
<gene>
    <name evidence="6" type="ORF">EBB79_00025</name>
</gene>
<dbReference type="PRINTS" id="PR00455">
    <property type="entry name" value="HTHTETR"/>
</dbReference>
<dbReference type="EMBL" id="CP033219">
    <property type="protein sequence ID" value="AZV76432.1"/>
    <property type="molecule type" value="Genomic_DNA"/>
</dbReference>
<evidence type="ECO:0000256" key="1">
    <source>
        <dbReference type="ARBA" id="ARBA00023015"/>
    </source>
</evidence>
<dbReference type="GO" id="GO:0003700">
    <property type="term" value="F:DNA-binding transcription factor activity"/>
    <property type="evidence" value="ECO:0007669"/>
    <property type="project" value="TreeGrafter"/>
</dbReference>
<evidence type="ECO:0000259" key="5">
    <source>
        <dbReference type="PROSITE" id="PS50977"/>
    </source>
</evidence>
<evidence type="ECO:0000256" key="2">
    <source>
        <dbReference type="ARBA" id="ARBA00023125"/>
    </source>
</evidence>
<evidence type="ECO:0000313" key="7">
    <source>
        <dbReference type="Proteomes" id="UP000283063"/>
    </source>
</evidence>
<dbReference type="SUPFAM" id="SSF46689">
    <property type="entry name" value="Homeodomain-like"/>
    <property type="match status" value="1"/>
</dbReference>
<organism evidence="6 7">
    <name type="scientific">Parasedimentitalea marina</name>
    <dbReference type="NCBI Taxonomy" id="2483033"/>
    <lineage>
        <taxon>Bacteria</taxon>
        <taxon>Pseudomonadati</taxon>
        <taxon>Pseudomonadota</taxon>
        <taxon>Alphaproteobacteria</taxon>
        <taxon>Rhodobacterales</taxon>
        <taxon>Paracoccaceae</taxon>
        <taxon>Parasedimentitalea</taxon>
    </lineage>
</organism>
<keyword evidence="7" id="KW-1185">Reference proteome</keyword>
<dbReference type="InterPro" id="IPR050109">
    <property type="entry name" value="HTH-type_TetR-like_transc_reg"/>
</dbReference>
<dbReference type="Gene3D" id="1.10.357.10">
    <property type="entry name" value="Tetracycline Repressor, domain 2"/>
    <property type="match status" value="1"/>
</dbReference>
<evidence type="ECO:0000256" key="3">
    <source>
        <dbReference type="ARBA" id="ARBA00023163"/>
    </source>
</evidence>
<dbReference type="PROSITE" id="PS50977">
    <property type="entry name" value="HTH_TETR_2"/>
    <property type="match status" value="1"/>
</dbReference>
<accession>A0A3T0MXE1</accession>
<sequence length="198" mass="21894">MNTRAPQPRRLKTRAKLIEVAQQIVAVQGYSALRVEDVVEQAGVAKGTLFSHFKDKDGLLAVLIGAEIMAKLDQMETHGQPNTINEVIDRLSPLLTFIATDRVIFELLLRYSGSTGAEIDEVVTAGLVRQVTLFAGWLTELQHTSVVRDDSPAELLSEGIQAFLYHVLALWFCMEHTNADSPATSLQPFLHSWLAPKS</sequence>
<protein>
    <submittedName>
        <fullName evidence="6">TetR/AcrR family transcriptional regulator</fullName>
    </submittedName>
</protein>
<dbReference type="InterPro" id="IPR009057">
    <property type="entry name" value="Homeodomain-like_sf"/>
</dbReference>
<dbReference type="OrthoDB" id="9811084at2"/>
<dbReference type="KEGG" id="sedi:EBB79_00025"/>
<reference evidence="6 7" key="1">
    <citation type="submission" date="2018-10" db="EMBL/GenBank/DDBJ databases">
        <title>Parasedimentitalea marina sp. nov., a psychrophilic bacterium isolated from deep seawater of the New Britain Trench.</title>
        <authorList>
            <person name="Cao J."/>
        </authorList>
    </citation>
    <scope>NUCLEOTIDE SEQUENCE [LARGE SCALE GENOMIC DNA]</scope>
    <source>
        <strain evidence="6 7">W43</strain>
    </source>
</reference>
<keyword evidence="2 4" id="KW-0238">DNA-binding</keyword>
<dbReference type="PANTHER" id="PTHR30055:SF234">
    <property type="entry name" value="HTH-TYPE TRANSCRIPTIONAL REGULATOR BETI"/>
    <property type="match status" value="1"/>
</dbReference>
<dbReference type="Proteomes" id="UP000283063">
    <property type="component" value="Chromosome"/>
</dbReference>
<dbReference type="AlphaFoldDB" id="A0A3T0MXE1"/>
<evidence type="ECO:0000256" key="4">
    <source>
        <dbReference type="PROSITE-ProRule" id="PRU00335"/>
    </source>
</evidence>
<proteinExistence type="predicted"/>
<name>A0A3T0MXE1_9RHOB</name>